<protein>
    <submittedName>
        <fullName evidence="1">Uncharacterized protein</fullName>
    </submittedName>
</protein>
<evidence type="ECO:0000313" key="2">
    <source>
        <dbReference type="Proteomes" id="UP000184028"/>
    </source>
</evidence>
<reference evidence="2" key="1">
    <citation type="submission" date="2016-11" db="EMBL/GenBank/DDBJ databases">
        <authorList>
            <person name="Varghese N."/>
            <person name="Submissions S."/>
        </authorList>
    </citation>
    <scope>NUCLEOTIDE SEQUENCE [LARGE SCALE GENOMIC DNA]</scope>
    <source>
        <strain evidence="2">DSM 24724</strain>
    </source>
</reference>
<accession>A0A1M7CMS2</accession>
<dbReference type="AlphaFoldDB" id="A0A1M7CMS2"/>
<gene>
    <name evidence="1" type="ORF">SAMN05444484_102223</name>
</gene>
<organism evidence="1 2">
    <name type="scientific">Flavobacterium chilense</name>
    <dbReference type="NCBI Taxonomy" id="946677"/>
    <lineage>
        <taxon>Bacteria</taxon>
        <taxon>Pseudomonadati</taxon>
        <taxon>Bacteroidota</taxon>
        <taxon>Flavobacteriia</taxon>
        <taxon>Flavobacteriales</taxon>
        <taxon>Flavobacteriaceae</taxon>
        <taxon>Flavobacterium</taxon>
    </lineage>
</organism>
<name>A0A1M7CMS2_9FLAO</name>
<dbReference type="EMBL" id="FRBT01000002">
    <property type="protein sequence ID" value="SHL68588.1"/>
    <property type="molecule type" value="Genomic_DNA"/>
</dbReference>
<proteinExistence type="predicted"/>
<keyword evidence="2" id="KW-1185">Reference proteome</keyword>
<dbReference type="PROSITE" id="PS51257">
    <property type="entry name" value="PROKAR_LIPOPROTEIN"/>
    <property type="match status" value="1"/>
</dbReference>
<dbReference type="Proteomes" id="UP000184028">
    <property type="component" value="Unassembled WGS sequence"/>
</dbReference>
<sequence>MKNLRLFMISFVALTIFSCSQENIKQNDETAVAKSSGITKKTATEDCGTPKEFVLPADNLYNCHGLSFILSEKVAETKQRIEDPVTTLYELYFKSEIFKEDNSSNATKVLYWNDYDDYLANNFRAVDHSAMIIGNDIVYSKEGSNPLYKNCIQHCYLTDITGKEHYLKKYSLNLDLNPYEINPVRKVPFTVSVAHDASALLDVQYDWVSETADYNYVQITKTGGSCSIKFNGNAPKKLYTFTLKAKHQRGKINNVSFEKDLTKTFTIDLKGNPDPTASFTGSNYVTQSSMGSWTATASGGTAPYQYYWWIKRQQDPDSFYLQIATGSPIYLFTRTSVKSTYYTMYLRVVDANGQSFSTQPQVIQSTGPLELFDL</sequence>
<evidence type="ECO:0000313" key="1">
    <source>
        <dbReference type="EMBL" id="SHL68588.1"/>
    </source>
</evidence>
<dbReference type="OrthoDB" id="1376713at2"/>
<dbReference type="RefSeq" id="WP_068841679.1">
    <property type="nucleotide sequence ID" value="NZ_FRBT01000002.1"/>
</dbReference>